<dbReference type="KEGG" id="tsph:KIH39_20940"/>
<evidence type="ECO:0000259" key="2">
    <source>
        <dbReference type="Pfam" id="PF10099"/>
    </source>
</evidence>
<protein>
    <submittedName>
        <fullName evidence="3">Anti-sigma factor</fullName>
    </submittedName>
</protein>
<keyword evidence="1" id="KW-1133">Transmembrane helix</keyword>
<evidence type="ECO:0000313" key="4">
    <source>
        <dbReference type="Proteomes" id="UP000676194"/>
    </source>
</evidence>
<organism evidence="3 4">
    <name type="scientific">Telmatocola sphagniphila</name>
    <dbReference type="NCBI Taxonomy" id="1123043"/>
    <lineage>
        <taxon>Bacteria</taxon>
        <taxon>Pseudomonadati</taxon>
        <taxon>Planctomycetota</taxon>
        <taxon>Planctomycetia</taxon>
        <taxon>Gemmatales</taxon>
        <taxon>Gemmataceae</taxon>
    </lineage>
</organism>
<evidence type="ECO:0000256" key="1">
    <source>
        <dbReference type="SAM" id="Phobius"/>
    </source>
</evidence>
<dbReference type="PANTHER" id="PTHR37461">
    <property type="entry name" value="ANTI-SIGMA-K FACTOR RSKA"/>
    <property type="match status" value="1"/>
</dbReference>
<dbReference type="EMBL" id="CP074694">
    <property type="protein sequence ID" value="QVL31289.1"/>
    <property type="molecule type" value="Genomic_DNA"/>
</dbReference>
<keyword evidence="1" id="KW-0812">Transmembrane</keyword>
<name>A0A8E6B4I2_9BACT</name>
<dbReference type="GO" id="GO:0016989">
    <property type="term" value="F:sigma factor antagonist activity"/>
    <property type="evidence" value="ECO:0007669"/>
    <property type="project" value="TreeGrafter"/>
</dbReference>
<sequence length="267" mass="29071">MSTADEMRLMDLLADRAVGELSVAEQAELAELLARHPEFDENSLDQAAALFASIAMPETHESMPEDLRRRIEAQANRIVPANRAKNSLAFPSSAARETTRSLLGRSLSWGGWILAAGLLIGISFLGREKGKGTSESAARKLEQFLATEKAYVRADGTAPDLKIAAGATGSIYWSGGQRQEGYMKLKGVPVNDPASKQYQLWIFDKERDERYPVDGGLFNVDSSGEVIIPITPKIPVKEATMFVITREPPGGVVVSDRKEIVLVASLK</sequence>
<gene>
    <name evidence="3" type="ORF">KIH39_20940</name>
</gene>
<accession>A0A8E6B4I2</accession>
<dbReference type="Pfam" id="PF10099">
    <property type="entry name" value="RskA_C"/>
    <property type="match status" value="1"/>
</dbReference>
<dbReference type="RefSeq" id="WP_213495170.1">
    <property type="nucleotide sequence ID" value="NZ_CP074694.1"/>
</dbReference>
<dbReference type="Proteomes" id="UP000676194">
    <property type="component" value="Chromosome"/>
</dbReference>
<dbReference type="GO" id="GO:0005886">
    <property type="term" value="C:plasma membrane"/>
    <property type="evidence" value="ECO:0007669"/>
    <property type="project" value="InterPro"/>
</dbReference>
<dbReference type="InterPro" id="IPR051474">
    <property type="entry name" value="Anti-sigma-K/W_factor"/>
</dbReference>
<keyword evidence="4" id="KW-1185">Reference proteome</keyword>
<dbReference type="InterPro" id="IPR018764">
    <property type="entry name" value="RskA_C"/>
</dbReference>
<keyword evidence="1" id="KW-0472">Membrane</keyword>
<reference evidence="3" key="1">
    <citation type="submission" date="2021-05" db="EMBL/GenBank/DDBJ databases">
        <title>Complete genome sequence of the cellulolytic planctomycete Telmatocola sphagniphila SP2T and characterization of the first cellulase from planctomycetes.</title>
        <authorList>
            <person name="Rakitin A.L."/>
            <person name="Beletsky A.V."/>
            <person name="Naumoff D.G."/>
            <person name="Kulichevskaya I.S."/>
            <person name="Mardanov A.V."/>
            <person name="Ravin N.V."/>
            <person name="Dedysh S.N."/>
        </authorList>
    </citation>
    <scope>NUCLEOTIDE SEQUENCE</scope>
    <source>
        <strain evidence="3">SP2T</strain>
    </source>
</reference>
<feature type="domain" description="Anti-sigma K factor RskA C-terminal" evidence="2">
    <location>
        <begin position="123"/>
        <end position="252"/>
    </location>
</feature>
<proteinExistence type="predicted"/>
<dbReference type="GO" id="GO:0006417">
    <property type="term" value="P:regulation of translation"/>
    <property type="evidence" value="ECO:0007669"/>
    <property type="project" value="TreeGrafter"/>
</dbReference>
<dbReference type="AlphaFoldDB" id="A0A8E6B4I2"/>
<dbReference type="PANTHER" id="PTHR37461:SF1">
    <property type="entry name" value="ANTI-SIGMA-K FACTOR RSKA"/>
    <property type="match status" value="1"/>
</dbReference>
<feature type="transmembrane region" description="Helical" evidence="1">
    <location>
        <begin position="109"/>
        <end position="126"/>
    </location>
</feature>
<evidence type="ECO:0000313" key="3">
    <source>
        <dbReference type="EMBL" id="QVL31289.1"/>
    </source>
</evidence>